<dbReference type="AlphaFoldDB" id="A0A5N4B2R3"/>
<dbReference type="EMBL" id="VVIM01000001">
    <property type="protein sequence ID" value="KAB0803818.1"/>
    <property type="molecule type" value="Genomic_DNA"/>
</dbReference>
<accession>A0A5N4B2R3</accession>
<name>A0A5N4B2R3_PHOPY</name>
<proteinExistence type="predicted"/>
<evidence type="ECO:0000313" key="2">
    <source>
        <dbReference type="EMBL" id="KAB0803818.1"/>
    </source>
</evidence>
<evidence type="ECO:0000313" key="3">
    <source>
        <dbReference type="Proteomes" id="UP000327044"/>
    </source>
</evidence>
<sequence>MPHASTGKSPALLFLNREIKTKIDRILPKTSYVLSKQEVTDNQSRVLDVGVRVAARNYNGDKWIFGRVGNVLGKLHYLIRLDNGKFIKRHIDQVRVIGENIQKEEHDDSIPFPLIASQQNLSAPKEHSAMGNSGDDSVSILPPGNNSKQTEVKVARPENLTIPDIRRSNRIRKPVERLDL</sequence>
<comment type="caution">
    <text evidence="2">The sequence shown here is derived from an EMBL/GenBank/DDBJ whole genome shotgun (WGS) entry which is preliminary data.</text>
</comment>
<keyword evidence="3" id="KW-1185">Reference proteome</keyword>
<protein>
    <submittedName>
        <fullName evidence="2">Uncharacterized protein</fullName>
    </submittedName>
</protein>
<dbReference type="Proteomes" id="UP000327044">
    <property type="component" value="Unassembled WGS sequence"/>
</dbReference>
<evidence type="ECO:0000256" key="1">
    <source>
        <dbReference type="SAM" id="MobiDB-lite"/>
    </source>
</evidence>
<organism evidence="2 3">
    <name type="scientific">Photinus pyralis</name>
    <name type="common">Common eastern firefly</name>
    <name type="synonym">Lampyris pyralis</name>
    <dbReference type="NCBI Taxonomy" id="7054"/>
    <lineage>
        <taxon>Eukaryota</taxon>
        <taxon>Metazoa</taxon>
        <taxon>Ecdysozoa</taxon>
        <taxon>Arthropoda</taxon>
        <taxon>Hexapoda</taxon>
        <taxon>Insecta</taxon>
        <taxon>Pterygota</taxon>
        <taxon>Neoptera</taxon>
        <taxon>Endopterygota</taxon>
        <taxon>Coleoptera</taxon>
        <taxon>Polyphaga</taxon>
        <taxon>Elateriformia</taxon>
        <taxon>Elateroidea</taxon>
        <taxon>Lampyridae</taxon>
        <taxon>Lampyrinae</taxon>
        <taxon>Photinus</taxon>
    </lineage>
</organism>
<reference evidence="2 3" key="1">
    <citation type="journal article" date="2018" name="Elife">
        <title>Firefly genomes illuminate parallel origins of bioluminescence in beetles.</title>
        <authorList>
            <person name="Fallon T.R."/>
            <person name="Lower S.E."/>
            <person name="Chang C.H."/>
            <person name="Bessho-Uehara M."/>
            <person name="Martin G.J."/>
            <person name="Bewick A.J."/>
            <person name="Behringer M."/>
            <person name="Debat H.J."/>
            <person name="Wong I."/>
            <person name="Day J.C."/>
            <person name="Suvorov A."/>
            <person name="Silva C.J."/>
            <person name="Stanger-Hall K.F."/>
            <person name="Hall D.W."/>
            <person name="Schmitz R.J."/>
            <person name="Nelson D.R."/>
            <person name="Lewis S.M."/>
            <person name="Shigenobu S."/>
            <person name="Bybee S.M."/>
            <person name="Larracuente A.M."/>
            <person name="Oba Y."/>
            <person name="Weng J.K."/>
        </authorList>
    </citation>
    <scope>NUCLEOTIDE SEQUENCE [LARGE SCALE GENOMIC DNA]</scope>
    <source>
        <strain evidence="2">1611_PpyrPB1</strain>
        <tissue evidence="2">Whole body</tissue>
    </source>
</reference>
<gene>
    <name evidence="2" type="ORF">PPYR_00788</name>
</gene>
<dbReference type="InParanoid" id="A0A5N4B2R3"/>
<feature type="region of interest" description="Disordered" evidence="1">
    <location>
        <begin position="122"/>
        <end position="159"/>
    </location>
</feature>